<feature type="region of interest" description="Disordered" evidence="1">
    <location>
        <begin position="111"/>
        <end position="229"/>
    </location>
</feature>
<evidence type="ECO:0000313" key="2">
    <source>
        <dbReference type="EMBL" id="KAG5643573.1"/>
    </source>
</evidence>
<feature type="compositionally biased region" description="Polar residues" evidence="1">
    <location>
        <begin position="122"/>
        <end position="135"/>
    </location>
</feature>
<name>A0A9P7KAN7_9AGAR</name>
<reference evidence="2" key="1">
    <citation type="submission" date="2020-07" db="EMBL/GenBank/DDBJ databases">
        <authorList>
            <person name="Nieuwenhuis M."/>
            <person name="Van De Peppel L.J.J."/>
        </authorList>
    </citation>
    <scope>NUCLEOTIDE SEQUENCE</scope>
    <source>
        <strain evidence="2">AP01</strain>
        <tissue evidence="2">Mycelium</tissue>
    </source>
</reference>
<dbReference type="Proteomes" id="UP000775547">
    <property type="component" value="Unassembled WGS sequence"/>
</dbReference>
<protein>
    <submittedName>
        <fullName evidence="2">Uncharacterized protein</fullName>
    </submittedName>
</protein>
<dbReference type="AlphaFoldDB" id="A0A9P7KAN7"/>
<accession>A0A9P7KAN7</accession>
<evidence type="ECO:0000256" key="1">
    <source>
        <dbReference type="SAM" id="MobiDB-lite"/>
    </source>
</evidence>
<reference evidence="2" key="2">
    <citation type="submission" date="2021-10" db="EMBL/GenBank/DDBJ databases">
        <title>Phylogenomics reveals ancestral predisposition of the termite-cultivated fungus Termitomyces towards a domesticated lifestyle.</title>
        <authorList>
            <person name="Auxier B."/>
            <person name="Grum-Grzhimaylo A."/>
            <person name="Cardenas M.E."/>
            <person name="Lodge J.D."/>
            <person name="Laessoe T."/>
            <person name="Pedersen O."/>
            <person name="Smith M.E."/>
            <person name="Kuyper T.W."/>
            <person name="Franco-Molano E.A."/>
            <person name="Baroni T.J."/>
            <person name="Aanen D.K."/>
        </authorList>
    </citation>
    <scope>NUCLEOTIDE SEQUENCE</scope>
    <source>
        <strain evidence="2">AP01</strain>
        <tissue evidence="2">Mycelium</tissue>
    </source>
</reference>
<evidence type="ECO:0000313" key="3">
    <source>
        <dbReference type="Proteomes" id="UP000775547"/>
    </source>
</evidence>
<sequence>MSRDDYLNFSDFGHSLPKLHTLDSINHLLDNPMISFHSLGSILFKGDKGLGARFQTAPEHSLYGYMNGYVHIERGVSESRSRPGPPLQVPVTTIDYDLVVKMNTPIDLPPEDATPAYYSYTAPPTSASNRANDSRYNFGPELPPLTQPSSSHRRHASSLVADGRDGRSGSLQHIAPKAHGTTPFGPIHGSPEAAHRSSRRSAHMHSRRPSDYQVPPPLPSVGTAYARRS</sequence>
<gene>
    <name evidence="2" type="ORF">DXG03_000668</name>
</gene>
<feature type="compositionally biased region" description="Basic residues" evidence="1">
    <location>
        <begin position="196"/>
        <end position="207"/>
    </location>
</feature>
<dbReference type="EMBL" id="JABCKV010000106">
    <property type="protein sequence ID" value="KAG5643573.1"/>
    <property type="molecule type" value="Genomic_DNA"/>
</dbReference>
<keyword evidence="3" id="KW-1185">Reference proteome</keyword>
<organism evidence="2 3">
    <name type="scientific">Asterophora parasitica</name>
    <dbReference type="NCBI Taxonomy" id="117018"/>
    <lineage>
        <taxon>Eukaryota</taxon>
        <taxon>Fungi</taxon>
        <taxon>Dikarya</taxon>
        <taxon>Basidiomycota</taxon>
        <taxon>Agaricomycotina</taxon>
        <taxon>Agaricomycetes</taxon>
        <taxon>Agaricomycetidae</taxon>
        <taxon>Agaricales</taxon>
        <taxon>Tricholomatineae</taxon>
        <taxon>Lyophyllaceae</taxon>
        <taxon>Asterophora</taxon>
    </lineage>
</organism>
<proteinExistence type="predicted"/>
<comment type="caution">
    <text evidence="2">The sequence shown here is derived from an EMBL/GenBank/DDBJ whole genome shotgun (WGS) entry which is preliminary data.</text>
</comment>